<accession>A0A4S2M6S7</accession>
<feature type="compositionally biased region" description="Polar residues" evidence="8">
    <location>
        <begin position="1"/>
        <end position="29"/>
    </location>
</feature>
<evidence type="ECO:0000259" key="9">
    <source>
        <dbReference type="PROSITE" id="PS50157"/>
    </source>
</evidence>
<proteinExistence type="predicted"/>
<dbReference type="STRING" id="147828.A0A4S2M6S7"/>
<dbReference type="Proteomes" id="UP000308267">
    <property type="component" value="Unassembled WGS sequence"/>
</dbReference>
<dbReference type="SUPFAM" id="SSF57667">
    <property type="entry name" value="beta-beta-alpha zinc fingers"/>
    <property type="match status" value="1"/>
</dbReference>
<evidence type="ECO:0000256" key="2">
    <source>
        <dbReference type="ARBA" id="ARBA00022723"/>
    </source>
</evidence>
<protein>
    <recommendedName>
        <fullName evidence="9">C2H2-type domain-containing protein</fullName>
    </recommendedName>
</protein>
<dbReference type="PROSITE" id="PS00028">
    <property type="entry name" value="ZINC_FINGER_C2H2_1"/>
    <property type="match status" value="2"/>
</dbReference>
<keyword evidence="5" id="KW-0862">Zinc</keyword>
<comment type="caution">
    <text evidence="10">The sequence shown here is derived from an EMBL/GenBank/DDBJ whole genome shotgun (WGS) entry which is preliminary data.</text>
</comment>
<evidence type="ECO:0000256" key="3">
    <source>
        <dbReference type="ARBA" id="ARBA00022737"/>
    </source>
</evidence>
<evidence type="ECO:0000256" key="4">
    <source>
        <dbReference type="ARBA" id="ARBA00022771"/>
    </source>
</evidence>
<gene>
    <name evidence="10" type="ORF">CRM22_003547</name>
</gene>
<evidence type="ECO:0000256" key="5">
    <source>
        <dbReference type="ARBA" id="ARBA00022833"/>
    </source>
</evidence>
<feature type="domain" description="C2H2-type" evidence="9">
    <location>
        <begin position="42"/>
        <end position="69"/>
    </location>
</feature>
<dbReference type="GO" id="GO:0005634">
    <property type="term" value="C:nucleus"/>
    <property type="evidence" value="ECO:0007669"/>
    <property type="project" value="UniProtKB-SubCell"/>
</dbReference>
<dbReference type="Gene3D" id="3.30.160.60">
    <property type="entry name" value="Classic Zinc Finger"/>
    <property type="match status" value="1"/>
</dbReference>
<dbReference type="Pfam" id="PF00096">
    <property type="entry name" value="zf-C2H2"/>
    <property type="match status" value="2"/>
</dbReference>
<evidence type="ECO:0000256" key="7">
    <source>
        <dbReference type="PROSITE-ProRule" id="PRU00042"/>
    </source>
</evidence>
<dbReference type="PANTHER" id="PTHR16515:SF66">
    <property type="entry name" value="C2H2-TYPE DOMAIN-CONTAINING PROTEIN"/>
    <property type="match status" value="1"/>
</dbReference>
<dbReference type="AlphaFoldDB" id="A0A4S2M6S7"/>
<sequence length="95" mass="10588">SPYASSTGSVNETQNVEQLQDSTEQSEVADNSLYPKGLDNMYKCPICDKAFAYLSRALEHQKSHSDDRDIHCSLCSSSFKHKRNLSSHVRKAHAG</sequence>
<dbReference type="OrthoDB" id="3437960at2759"/>
<keyword evidence="2" id="KW-0479">Metal-binding</keyword>
<evidence type="ECO:0000256" key="1">
    <source>
        <dbReference type="ARBA" id="ARBA00004123"/>
    </source>
</evidence>
<dbReference type="SMART" id="SM00355">
    <property type="entry name" value="ZnF_C2H2"/>
    <property type="match status" value="2"/>
</dbReference>
<evidence type="ECO:0000313" key="10">
    <source>
        <dbReference type="EMBL" id="TGZ69777.1"/>
    </source>
</evidence>
<evidence type="ECO:0000313" key="11">
    <source>
        <dbReference type="Proteomes" id="UP000308267"/>
    </source>
</evidence>
<keyword evidence="3" id="KW-0677">Repeat</keyword>
<evidence type="ECO:0000256" key="8">
    <source>
        <dbReference type="SAM" id="MobiDB-lite"/>
    </source>
</evidence>
<feature type="non-terminal residue" evidence="10">
    <location>
        <position position="1"/>
    </location>
</feature>
<keyword evidence="11" id="KW-1185">Reference proteome</keyword>
<dbReference type="InterPro" id="IPR036236">
    <property type="entry name" value="Znf_C2H2_sf"/>
</dbReference>
<keyword evidence="6" id="KW-0539">Nucleus</keyword>
<dbReference type="InterPro" id="IPR013087">
    <property type="entry name" value="Znf_C2H2_type"/>
</dbReference>
<comment type="subcellular location">
    <subcellularLocation>
        <location evidence="1">Nucleus</location>
    </subcellularLocation>
</comment>
<dbReference type="GO" id="GO:0010468">
    <property type="term" value="P:regulation of gene expression"/>
    <property type="evidence" value="ECO:0007669"/>
    <property type="project" value="TreeGrafter"/>
</dbReference>
<keyword evidence="4 7" id="KW-0863">Zinc-finger</keyword>
<organism evidence="10 11">
    <name type="scientific">Opisthorchis felineus</name>
    <dbReference type="NCBI Taxonomy" id="147828"/>
    <lineage>
        <taxon>Eukaryota</taxon>
        <taxon>Metazoa</taxon>
        <taxon>Spiralia</taxon>
        <taxon>Lophotrochozoa</taxon>
        <taxon>Platyhelminthes</taxon>
        <taxon>Trematoda</taxon>
        <taxon>Digenea</taxon>
        <taxon>Opisthorchiida</taxon>
        <taxon>Opisthorchiata</taxon>
        <taxon>Opisthorchiidae</taxon>
        <taxon>Opisthorchis</taxon>
    </lineage>
</organism>
<feature type="region of interest" description="Disordered" evidence="8">
    <location>
        <begin position="1"/>
        <end position="38"/>
    </location>
</feature>
<dbReference type="PANTHER" id="PTHR16515">
    <property type="entry name" value="PR DOMAIN ZINC FINGER PROTEIN"/>
    <property type="match status" value="1"/>
</dbReference>
<name>A0A4S2M6S7_OPIFE</name>
<dbReference type="InterPro" id="IPR050331">
    <property type="entry name" value="Zinc_finger"/>
</dbReference>
<dbReference type="GO" id="GO:0008270">
    <property type="term" value="F:zinc ion binding"/>
    <property type="evidence" value="ECO:0007669"/>
    <property type="project" value="UniProtKB-KW"/>
</dbReference>
<reference evidence="10 11" key="1">
    <citation type="journal article" date="2019" name="BMC Genomics">
        <title>New insights from Opisthorchis felineus genome: update on genomics of the epidemiologically important liver flukes.</title>
        <authorList>
            <person name="Ershov N.I."/>
            <person name="Mordvinov V.A."/>
            <person name="Prokhortchouk E.B."/>
            <person name="Pakharukova M.Y."/>
            <person name="Gunbin K.V."/>
            <person name="Ustyantsev K."/>
            <person name="Genaev M.A."/>
            <person name="Blinov A.G."/>
            <person name="Mazur A."/>
            <person name="Boulygina E."/>
            <person name="Tsygankova S."/>
            <person name="Khrameeva E."/>
            <person name="Chekanov N."/>
            <person name="Fan G."/>
            <person name="Xiao A."/>
            <person name="Zhang H."/>
            <person name="Xu X."/>
            <person name="Yang H."/>
            <person name="Solovyev V."/>
            <person name="Lee S.M."/>
            <person name="Liu X."/>
            <person name="Afonnikov D.A."/>
            <person name="Skryabin K.G."/>
        </authorList>
    </citation>
    <scope>NUCLEOTIDE SEQUENCE [LARGE SCALE GENOMIC DNA]</scope>
    <source>
        <strain evidence="10">AK-0245</strain>
        <tissue evidence="10">Whole organism</tissue>
    </source>
</reference>
<dbReference type="EMBL" id="SJOL01005817">
    <property type="protein sequence ID" value="TGZ69777.1"/>
    <property type="molecule type" value="Genomic_DNA"/>
</dbReference>
<feature type="domain" description="C2H2-type" evidence="9">
    <location>
        <begin position="70"/>
        <end position="95"/>
    </location>
</feature>
<evidence type="ECO:0000256" key="6">
    <source>
        <dbReference type="ARBA" id="ARBA00023242"/>
    </source>
</evidence>
<dbReference type="PROSITE" id="PS50157">
    <property type="entry name" value="ZINC_FINGER_C2H2_2"/>
    <property type="match status" value="2"/>
</dbReference>